<evidence type="ECO:0000313" key="2">
    <source>
        <dbReference type="Proteomes" id="UP001064048"/>
    </source>
</evidence>
<keyword evidence="2" id="KW-1185">Reference proteome</keyword>
<organism evidence="1 2">
    <name type="scientific">Choristoneura fumiferana</name>
    <name type="common">Spruce budworm moth</name>
    <name type="synonym">Archips fumiferana</name>
    <dbReference type="NCBI Taxonomy" id="7141"/>
    <lineage>
        <taxon>Eukaryota</taxon>
        <taxon>Metazoa</taxon>
        <taxon>Ecdysozoa</taxon>
        <taxon>Arthropoda</taxon>
        <taxon>Hexapoda</taxon>
        <taxon>Insecta</taxon>
        <taxon>Pterygota</taxon>
        <taxon>Neoptera</taxon>
        <taxon>Endopterygota</taxon>
        <taxon>Lepidoptera</taxon>
        <taxon>Glossata</taxon>
        <taxon>Ditrysia</taxon>
        <taxon>Tortricoidea</taxon>
        <taxon>Tortricidae</taxon>
        <taxon>Tortricinae</taxon>
        <taxon>Choristoneura</taxon>
    </lineage>
</organism>
<dbReference type="EMBL" id="CM046104">
    <property type="protein sequence ID" value="KAI8424468.1"/>
    <property type="molecule type" value="Genomic_DNA"/>
</dbReference>
<evidence type="ECO:0000313" key="1">
    <source>
        <dbReference type="EMBL" id="KAI8424468.1"/>
    </source>
</evidence>
<gene>
    <name evidence="1" type="ORF">MSG28_002941</name>
</gene>
<protein>
    <submittedName>
        <fullName evidence="1">Uncharacterized protein</fullName>
    </submittedName>
</protein>
<sequence>MEFITYILCAAVFVQTSAAPLEASYPHHNNQFDLPEIARNGFEMTLEASIDKQFKEKLQTQSSWDVILETKDNAKFCASQDVEGMHICITPKIEKPCDDPATTTFKLRIKAVVNTDDEELLLQVYLNGSHQLEEITTFEQFKHVTVGGVIGDIQKLHFDFSEQAKAG</sequence>
<dbReference type="Proteomes" id="UP001064048">
    <property type="component" value="Chromosome 4"/>
</dbReference>
<reference evidence="1 2" key="1">
    <citation type="journal article" date="2022" name="Genome Biol. Evol.">
        <title>The Spruce Budworm Genome: Reconstructing the Evolutionary History of Antifreeze Proteins.</title>
        <authorList>
            <person name="Beliveau C."/>
            <person name="Gagne P."/>
            <person name="Picq S."/>
            <person name="Vernygora O."/>
            <person name="Keeling C.I."/>
            <person name="Pinkney K."/>
            <person name="Doucet D."/>
            <person name="Wen F."/>
            <person name="Johnston J.S."/>
            <person name="Maaroufi H."/>
            <person name="Boyle B."/>
            <person name="Laroche J."/>
            <person name="Dewar K."/>
            <person name="Juretic N."/>
            <person name="Blackburn G."/>
            <person name="Nisole A."/>
            <person name="Brunet B."/>
            <person name="Brandao M."/>
            <person name="Lumley L."/>
            <person name="Duan J."/>
            <person name="Quan G."/>
            <person name="Lucarotti C.J."/>
            <person name="Roe A.D."/>
            <person name="Sperling F.A.H."/>
            <person name="Levesque R.C."/>
            <person name="Cusson M."/>
        </authorList>
    </citation>
    <scope>NUCLEOTIDE SEQUENCE [LARGE SCALE GENOMIC DNA]</scope>
    <source>
        <strain evidence="1">Glfc:IPQL:Cfum</strain>
    </source>
</reference>
<accession>A0ACC0JK93</accession>
<proteinExistence type="predicted"/>
<comment type="caution">
    <text evidence="1">The sequence shown here is derived from an EMBL/GenBank/DDBJ whole genome shotgun (WGS) entry which is preliminary data.</text>
</comment>
<name>A0ACC0JK93_CHOFU</name>